<dbReference type="EMBL" id="QFFG01000006">
    <property type="protein sequence ID" value="PWG04225.1"/>
    <property type="molecule type" value="Genomic_DNA"/>
</dbReference>
<dbReference type="InterPro" id="IPR046357">
    <property type="entry name" value="PPIase_dom_sf"/>
</dbReference>
<dbReference type="PROSITE" id="PS51257">
    <property type="entry name" value="PROKAR_LIPOPROTEIN"/>
    <property type="match status" value="1"/>
</dbReference>
<dbReference type="RefSeq" id="WP_109405594.1">
    <property type="nucleotide sequence ID" value="NZ_QFFG01000006.1"/>
</dbReference>
<evidence type="ECO:0000256" key="1">
    <source>
        <dbReference type="ARBA" id="ARBA00000971"/>
    </source>
</evidence>
<evidence type="ECO:0000256" key="2">
    <source>
        <dbReference type="ARBA" id="ARBA00013194"/>
    </source>
</evidence>
<dbReference type="CDD" id="cd00317">
    <property type="entry name" value="cyclophilin"/>
    <property type="match status" value="1"/>
</dbReference>
<accession>A0A2U2J7A3</accession>
<dbReference type="PRINTS" id="PR00153">
    <property type="entry name" value="CSAPPISMRASE"/>
</dbReference>
<dbReference type="InterPro" id="IPR044666">
    <property type="entry name" value="Cyclophilin_A-like"/>
</dbReference>
<dbReference type="PROSITE" id="PS50059">
    <property type="entry name" value="FKBP_PPIASE"/>
    <property type="match status" value="1"/>
</dbReference>
<keyword evidence="3 5" id="KW-0697">Rotamase</keyword>
<comment type="catalytic activity">
    <reaction evidence="1 5">
        <text>[protein]-peptidylproline (omega=180) = [protein]-peptidylproline (omega=0)</text>
        <dbReference type="Rhea" id="RHEA:16237"/>
        <dbReference type="Rhea" id="RHEA-COMP:10747"/>
        <dbReference type="Rhea" id="RHEA-COMP:10748"/>
        <dbReference type="ChEBI" id="CHEBI:83833"/>
        <dbReference type="ChEBI" id="CHEBI:83834"/>
        <dbReference type="EC" id="5.2.1.8"/>
    </reaction>
</comment>
<dbReference type="EC" id="5.2.1.8" evidence="2 5"/>
<evidence type="ECO:0000259" key="7">
    <source>
        <dbReference type="PROSITE" id="PS50072"/>
    </source>
</evidence>
<dbReference type="SUPFAM" id="SSF50891">
    <property type="entry name" value="Cyclophilin-like"/>
    <property type="match status" value="1"/>
</dbReference>
<dbReference type="SUPFAM" id="SSF54534">
    <property type="entry name" value="FKBP-like"/>
    <property type="match status" value="1"/>
</dbReference>
<dbReference type="Pfam" id="PF00160">
    <property type="entry name" value="Pro_isomerase"/>
    <property type="match status" value="1"/>
</dbReference>
<keyword evidence="4 5" id="KW-0413">Isomerase</keyword>
<dbReference type="OrthoDB" id="9807797at2"/>
<evidence type="ECO:0000313" key="9">
    <source>
        <dbReference type="Proteomes" id="UP000245670"/>
    </source>
</evidence>
<dbReference type="AlphaFoldDB" id="A0A2U2J7A3"/>
<protein>
    <recommendedName>
        <fullName evidence="2 5">peptidylprolyl isomerase</fullName>
        <ecNumber evidence="2 5">5.2.1.8</ecNumber>
    </recommendedName>
</protein>
<gene>
    <name evidence="8" type="ORF">DIS07_12460</name>
</gene>
<evidence type="ECO:0000256" key="5">
    <source>
        <dbReference type="PROSITE-ProRule" id="PRU00277"/>
    </source>
</evidence>
<comment type="caution">
    <text evidence="8">The sequence shown here is derived from an EMBL/GenBank/DDBJ whole genome shotgun (WGS) entry which is preliminary data.</text>
</comment>
<dbReference type="InterPro" id="IPR002130">
    <property type="entry name" value="Cyclophilin-type_PPIase_dom"/>
</dbReference>
<dbReference type="GO" id="GO:0003755">
    <property type="term" value="F:peptidyl-prolyl cis-trans isomerase activity"/>
    <property type="evidence" value="ECO:0007669"/>
    <property type="project" value="UniProtKB-KW"/>
</dbReference>
<evidence type="ECO:0000313" key="8">
    <source>
        <dbReference type="EMBL" id="PWG04225.1"/>
    </source>
</evidence>
<proteinExistence type="predicted"/>
<sequence length="385" mass="43274">MNRTILYILAFVTITACKPTKYNDLEKGLYAEIHTNKGDILLELYADKVPMTVANFVSLIEGTNNKLHDSLKGKNFYEGIIFHRVVNNFVIQGGGFTPKGRKPAGYVFGDEFPKNKEGDLLYKHDDVGVLSMANGGPSTNNSQFFITHRAIPHLNGKHSVFGKTTVNPNQLKEIKTKFKDSEKIKKAIDSVRMSVVNSITQGDTINSIEIIRVGYKATSFNAANVFDNELQKFSANEKDRKAEEFKVEQARYTKYLSKKVKFLEKMEEPIATKTESGLRVLMLKKTKGKKVDANKPLTVHFTLFVADGTRIQSSLDPGMEPFSLTLSDPQRPMIAGFKEGLLKMREGEKARLFIPYYIGYGEEAFGPFPKKADLMFEVEVLKVGE</sequence>
<feature type="domain" description="PPIase FKBP-type" evidence="6">
    <location>
        <begin position="294"/>
        <end position="384"/>
    </location>
</feature>
<evidence type="ECO:0000256" key="4">
    <source>
        <dbReference type="ARBA" id="ARBA00023235"/>
    </source>
</evidence>
<dbReference type="PANTHER" id="PTHR45625">
    <property type="entry name" value="PEPTIDYL-PROLYL CIS-TRANS ISOMERASE-RELATED"/>
    <property type="match status" value="1"/>
</dbReference>
<name>A0A2U2J7A3_9FLAO</name>
<dbReference type="Gene3D" id="3.10.50.40">
    <property type="match status" value="1"/>
</dbReference>
<dbReference type="Proteomes" id="UP000245670">
    <property type="component" value="Unassembled WGS sequence"/>
</dbReference>
<dbReference type="Gene3D" id="2.40.100.10">
    <property type="entry name" value="Cyclophilin-like"/>
    <property type="match status" value="1"/>
</dbReference>
<feature type="domain" description="PPIase cyclophilin-type" evidence="7">
    <location>
        <begin position="34"/>
        <end position="198"/>
    </location>
</feature>
<evidence type="ECO:0000259" key="6">
    <source>
        <dbReference type="PROSITE" id="PS50059"/>
    </source>
</evidence>
<keyword evidence="9" id="KW-1185">Reference proteome</keyword>
<organism evidence="8 9">
    <name type="scientific">Polaribacter aquimarinus</name>
    <dbReference type="NCBI Taxonomy" id="2100726"/>
    <lineage>
        <taxon>Bacteria</taxon>
        <taxon>Pseudomonadati</taxon>
        <taxon>Bacteroidota</taxon>
        <taxon>Flavobacteriia</taxon>
        <taxon>Flavobacteriales</taxon>
        <taxon>Flavobacteriaceae</taxon>
    </lineage>
</organism>
<dbReference type="PANTHER" id="PTHR45625:SF4">
    <property type="entry name" value="PEPTIDYLPROLYL ISOMERASE DOMAIN AND WD REPEAT-CONTAINING PROTEIN 1"/>
    <property type="match status" value="1"/>
</dbReference>
<evidence type="ECO:0000256" key="3">
    <source>
        <dbReference type="ARBA" id="ARBA00023110"/>
    </source>
</evidence>
<dbReference type="InterPro" id="IPR029000">
    <property type="entry name" value="Cyclophilin-like_dom_sf"/>
</dbReference>
<dbReference type="InterPro" id="IPR001179">
    <property type="entry name" value="PPIase_FKBP_dom"/>
</dbReference>
<dbReference type="Pfam" id="PF00254">
    <property type="entry name" value="FKBP_C"/>
    <property type="match status" value="1"/>
</dbReference>
<dbReference type="PROSITE" id="PS50072">
    <property type="entry name" value="CSA_PPIASE_2"/>
    <property type="match status" value="1"/>
</dbReference>
<reference evidence="8 9" key="1">
    <citation type="submission" date="2018-05" db="EMBL/GenBank/DDBJ databases">
        <title>Polaribacter aquimarinus sp. nov., isolated from sediment in a sediment of sea.</title>
        <authorList>
            <person name="Lu D."/>
        </authorList>
    </citation>
    <scope>NUCLEOTIDE SEQUENCE [LARGE SCALE GENOMIC DNA]</scope>
    <source>
        <strain evidence="8 9">ZY113</strain>
    </source>
</reference>